<reference evidence="3" key="1">
    <citation type="submission" date="2018-05" db="EMBL/GenBank/DDBJ databases">
        <authorList>
            <person name="Nie L."/>
        </authorList>
    </citation>
    <scope>NUCLEOTIDE SEQUENCE [LARGE SCALE GENOMIC DNA]</scope>
    <source>
        <strain evidence="3">NL</strain>
    </source>
</reference>
<dbReference type="Gene3D" id="3.40.630.30">
    <property type="match status" value="1"/>
</dbReference>
<dbReference type="PROSITE" id="PS51186">
    <property type="entry name" value="GNAT"/>
    <property type="match status" value="1"/>
</dbReference>
<dbReference type="SUPFAM" id="SSF55729">
    <property type="entry name" value="Acyl-CoA N-acyltransferases (Nat)"/>
    <property type="match status" value="1"/>
</dbReference>
<dbReference type="RefSeq" id="WP_111478989.1">
    <property type="nucleotide sequence ID" value="NZ_QHKM01000004.1"/>
</dbReference>
<evidence type="ECO:0000259" key="1">
    <source>
        <dbReference type="PROSITE" id="PS51186"/>
    </source>
</evidence>
<dbReference type="Pfam" id="PF13673">
    <property type="entry name" value="Acetyltransf_10"/>
    <property type="match status" value="1"/>
</dbReference>
<dbReference type="OrthoDB" id="9796171at2"/>
<dbReference type="Proteomes" id="UP000248553">
    <property type="component" value="Unassembled WGS sequence"/>
</dbReference>
<gene>
    <name evidence="2" type="ORF">DLM85_15375</name>
</gene>
<sequence length="148" mass="16581">MTTAHRVTAPADLEAAFAIRHQVFVEGQGVPAEKEHDQHDQTDARHYLARTADGTPCGAARWRVTENGVKLERFAVLEGYRNQQVGAALLLAVLRDVATEHSDAEVYLHAQLTAVNFYLRHGFETVGEKFTEAGIEHYKMRWIRPVSA</sequence>
<feature type="domain" description="N-acetyltransferase" evidence="1">
    <location>
        <begin position="3"/>
        <end position="145"/>
    </location>
</feature>
<accession>A0A328BHL0</accession>
<name>A0A328BHL0_9BACT</name>
<proteinExistence type="predicted"/>
<evidence type="ECO:0000313" key="2">
    <source>
        <dbReference type="EMBL" id="RAK66079.1"/>
    </source>
</evidence>
<organism evidence="2 3">
    <name type="scientific">Hymenobacter edaphi</name>
    <dbReference type="NCBI Taxonomy" id="2211146"/>
    <lineage>
        <taxon>Bacteria</taxon>
        <taxon>Pseudomonadati</taxon>
        <taxon>Bacteroidota</taxon>
        <taxon>Cytophagia</taxon>
        <taxon>Cytophagales</taxon>
        <taxon>Hymenobacteraceae</taxon>
        <taxon>Hymenobacter</taxon>
    </lineage>
</organism>
<keyword evidence="2" id="KW-0808">Transferase</keyword>
<keyword evidence="3" id="KW-1185">Reference proteome</keyword>
<comment type="caution">
    <text evidence="2">The sequence shown here is derived from an EMBL/GenBank/DDBJ whole genome shotgun (WGS) entry which is preliminary data.</text>
</comment>
<dbReference type="InterPro" id="IPR016181">
    <property type="entry name" value="Acyl_CoA_acyltransferase"/>
</dbReference>
<protein>
    <submittedName>
        <fullName evidence="2">GNAT family N-acetyltransferase</fullName>
    </submittedName>
</protein>
<dbReference type="AlphaFoldDB" id="A0A328BHL0"/>
<dbReference type="EMBL" id="QHKM01000004">
    <property type="protein sequence ID" value="RAK66079.1"/>
    <property type="molecule type" value="Genomic_DNA"/>
</dbReference>
<dbReference type="InterPro" id="IPR000182">
    <property type="entry name" value="GNAT_dom"/>
</dbReference>
<dbReference type="GO" id="GO:0016747">
    <property type="term" value="F:acyltransferase activity, transferring groups other than amino-acyl groups"/>
    <property type="evidence" value="ECO:0007669"/>
    <property type="project" value="InterPro"/>
</dbReference>
<evidence type="ECO:0000313" key="3">
    <source>
        <dbReference type="Proteomes" id="UP000248553"/>
    </source>
</evidence>